<dbReference type="Proteomes" id="UP001481677">
    <property type="component" value="Unassembled WGS sequence"/>
</dbReference>
<dbReference type="AlphaFoldDB" id="A0A5C6VM05"/>
<keyword evidence="6" id="KW-1185">Reference proteome</keyword>
<feature type="signal peptide" evidence="2">
    <location>
        <begin position="1"/>
        <end position="34"/>
    </location>
</feature>
<dbReference type="EMBL" id="VOQS01000001">
    <property type="protein sequence ID" value="TXC86512.1"/>
    <property type="molecule type" value="Genomic_DNA"/>
</dbReference>
<dbReference type="EMBL" id="JAZHGA010000012">
    <property type="protein sequence ID" value="MEM5341636.1"/>
    <property type="molecule type" value="Genomic_DNA"/>
</dbReference>
<accession>A0A5C6VM05</accession>
<evidence type="ECO:0000313" key="6">
    <source>
        <dbReference type="Proteomes" id="UP001481677"/>
    </source>
</evidence>
<evidence type="ECO:0000313" key="5">
    <source>
        <dbReference type="Proteomes" id="UP000321776"/>
    </source>
</evidence>
<reference evidence="4 5" key="1">
    <citation type="journal article" date="2018" name="Int. J. Syst. Evol. Microbiol.">
        <title>Paraburkholderia azotifigens sp. nov., a nitrogen-fixing bacterium isolated from paddy soil.</title>
        <authorList>
            <person name="Choi G.M."/>
            <person name="Im W.T."/>
        </authorList>
    </citation>
    <scope>NUCLEOTIDE SEQUENCE [LARGE SCALE GENOMIC DNA]</scope>
    <source>
        <strain evidence="4 5">NF 2-5-3</strain>
    </source>
</reference>
<evidence type="ECO:0000256" key="2">
    <source>
        <dbReference type="SAM" id="SignalP"/>
    </source>
</evidence>
<organism evidence="4 5">
    <name type="scientific">Paraburkholderia azotifigens</name>
    <dbReference type="NCBI Taxonomy" id="2057004"/>
    <lineage>
        <taxon>Bacteria</taxon>
        <taxon>Pseudomonadati</taxon>
        <taxon>Pseudomonadota</taxon>
        <taxon>Betaproteobacteria</taxon>
        <taxon>Burkholderiales</taxon>
        <taxon>Burkholderiaceae</taxon>
        <taxon>Paraburkholderia</taxon>
    </lineage>
</organism>
<evidence type="ECO:0000256" key="1">
    <source>
        <dbReference type="SAM" id="MobiDB-lite"/>
    </source>
</evidence>
<keyword evidence="2" id="KW-0732">Signal</keyword>
<evidence type="ECO:0000313" key="4">
    <source>
        <dbReference type="EMBL" id="TXC86512.1"/>
    </source>
</evidence>
<gene>
    <name evidence="4" type="ORF">FRZ40_02350</name>
    <name evidence="3" type="ORF">V4C56_18685</name>
</gene>
<feature type="chain" id="PRO_5022748204" evidence="2">
    <location>
        <begin position="35"/>
        <end position="91"/>
    </location>
</feature>
<name>A0A5C6VM05_9BURK</name>
<sequence length="91" mass="9225">MIPTKISFQCRTWAPLGGAILLAASAGMAQIAWGQTVAPQAPGAPIVKPPPAAASGAASVTNPDNMPVKKPRKQPNDDMSHSPPASATNAK</sequence>
<proteinExistence type="predicted"/>
<protein>
    <submittedName>
        <fullName evidence="4">Uncharacterized protein</fullName>
    </submittedName>
</protein>
<dbReference type="Proteomes" id="UP000321776">
    <property type="component" value="Unassembled WGS sequence"/>
</dbReference>
<reference evidence="4" key="2">
    <citation type="submission" date="2019-08" db="EMBL/GenBank/DDBJ databases">
        <authorList>
            <person name="Im W.-T."/>
        </authorList>
    </citation>
    <scope>NUCLEOTIDE SEQUENCE</scope>
    <source>
        <strain evidence="4">NF 2-5-3</strain>
    </source>
</reference>
<dbReference type="RefSeq" id="WP_147233165.1">
    <property type="nucleotide sequence ID" value="NZ_JAZHFZ010000056.1"/>
</dbReference>
<reference evidence="3 6" key="3">
    <citation type="submission" date="2024-01" db="EMBL/GenBank/DDBJ databases">
        <title>The diversity of rhizobia nodulating Mimosa spp. in eleven states of Brazil covering several biomes is determined by host plant, location, and edaphic factors.</title>
        <authorList>
            <person name="Rouws L."/>
            <person name="Barauna A."/>
            <person name="Beukes C."/>
            <person name="De Faria S.M."/>
            <person name="Gross E."/>
            <person name="Dos Reis Junior F.B."/>
            <person name="Simon M."/>
            <person name="Maluk M."/>
            <person name="Odee D.W."/>
            <person name="Kenicer G."/>
            <person name="Young J.P.W."/>
            <person name="Reis V.M."/>
            <person name="Zilli J."/>
            <person name="James E.K."/>
        </authorList>
    </citation>
    <scope>NUCLEOTIDE SEQUENCE [LARGE SCALE GENOMIC DNA]</scope>
    <source>
        <strain evidence="3 6">JPY530</strain>
    </source>
</reference>
<comment type="caution">
    <text evidence="4">The sequence shown here is derived from an EMBL/GenBank/DDBJ whole genome shotgun (WGS) entry which is preliminary data.</text>
</comment>
<evidence type="ECO:0000313" key="3">
    <source>
        <dbReference type="EMBL" id="MEM5341636.1"/>
    </source>
</evidence>
<feature type="region of interest" description="Disordered" evidence="1">
    <location>
        <begin position="40"/>
        <end position="91"/>
    </location>
</feature>